<evidence type="ECO:0000313" key="2">
    <source>
        <dbReference type="EMBL" id="TDG36905.1"/>
    </source>
</evidence>
<gene>
    <name evidence="2" type="ORF">EZJ43_06395</name>
</gene>
<dbReference type="RefSeq" id="WP_133261851.1">
    <property type="nucleotide sequence ID" value="NZ_SJCY01000003.1"/>
</dbReference>
<proteinExistence type="predicted"/>
<feature type="transmembrane region" description="Helical" evidence="1">
    <location>
        <begin position="21"/>
        <end position="48"/>
    </location>
</feature>
<reference evidence="2 3" key="1">
    <citation type="submission" date="2019-02" db="EMBL/GenBank/DDBJ databases">
        <title>Pedobacter sp. nov., a novel speices isolated from soil of pinguins habitat in Antarcitica.</title>
        <authorList>
            <person name="He R.-H."/>
        </authorList>
    </citation>
    <scope>NUCLEOTIDE SEQUENCE [LARGE SCALE GENOMIC DNA]</scope>
    <source>
        <strain evidence="2 3">E01020</strain>
    </source>
</reference>
<dbReference type="Proteomes" id="UP000295668">
    <property type="component" value="Unassembled WGS sequence"/>
</dbReference>
<sequence>MKQANATFGKRLANFIKLNKIKSGFIVISILLFAFFSNAISLIFYGLINVAPPISKVETVRNFLLKQPNFVKLLHQHQQNTVNNRKKSALQMYLHKTSISVMISPVAEVLDFPKTYDTWQVWVKTDVIDGKPYTSFLVRIGTIKDEKSVNLFSNAQKNTFAKRFVGAFINGYNKLYDWEILHPIRYNITEMNATSNTDFKILQREDWEKLSYQQHLKGVGESY</sequence>
<protein>
    <submittedName>
        <fullName evidence="2">Uncharacterized protein</fullName>
    </submittedName>
</protein>
<keyword evidence="1" id="KW-1133">Transmembrane helix</keyword>
<name>A0A4R5MNK8_9SPHI</name>
<comment type="caution">
    <text evidence="2">The sequence shown here is derived from an EMBL/GenBank/DDBJ whole genome shotgun (WGS) entry which is preliminary data.</text>
</comment>
<keyword evidence="1" id="KW-0472">Membrane</keyword>
<dbReference type="AlphaFoldDB" id="A0A4R5MNK8"/>
<keyword evidence="1" id="KW-0812">Transmembrane</keyword>
<organism evidence="2 3">
    <name type="scientific">Pedobacter changchengzhani</name>
    <dbReference type="NCBI Taxonomy" id="2529274"/>
    <lineage>
        <taxon>Bacteria</taxon>
        <taxon>Pseudomonadati</taxon>
        <taxon>Bacteroidota</taxon>
        <taxon>Sphingobacteriia</taxon>
        <taxon>Sphingobacteriales</taxon>
        <taxon>Sphingobacteriaceae</taxon>
        <taxon>Pedobacter</taxon>
    </lineage>
</organism>
<accession>A0A4R5MNK8</accession>
<evidence type="ECO:0000256" key="1">
    <source>
        <dbReference type="SAM" id="Phobius"/>
    </source>
</evidence>
<dbReference type="EMBL" id="SJCY01000003">
    <property type="protein sequence ID" value="TDG36905.1"/>
    <property type="molecule type" value="Genomic_DNA"/>
</dbReference>
<keyword evidence="3" id="KW-1185">Reference proteome</keyword>
<evidence type="ECO:0000313" key="3">
    <source>
        <dbReference type="Proteomes" id="UP000295668"/>
    </source>
</evidence>